<feature type="transmembrane region" description="Helical" evidence="7">
    <location>
        <begin position="75"/>
        <end position="94"/>
    </location>
</feature>
<dbReference type="Proteomes" id="UP001325248">
    <property type="component" value="Chromosome"/>
</dbReference>
<dbReference type="InterPro" id="IPR050809">
    <property type="entry name" value="UgpAE/MalFG_permease"/>
</dbReference>
<keyword evidence="4 7" id="KW-0812">Transmembrane</keyword>
<organism evidence="9 10">
    <name type="scientific">Blautia producta</name>
    <dbReference type="NCBI Taxonomy" id="33035"/>
    <lineage>
        <taxon>Bacteria</taxon>
        <taxon>Bacillati</taxon>
        <taxon>Bacillota</taxon>
        <taxon>Clostridia</taxon>
        <taxon>Lachnospirales</taxon>
        <taxon>Lachnospiraceae</taxon>
        <taxon>Blautia</taxon>
    </lineage>
</organism>
<evidence type="ECO:0000256" key="5">
    <source>
        <dbReference type="ARBA" id="ARBA00022989"/>
    </source>
</evidence>
<dbReference type="InterPro" id="IPR035906">
    <property type="entry name" value="MetI-like_sf"/>
</dbReference>
<name>A0ABZ0U893_9FIRM</name>
<evidence type="ECO:0000256" key="6">
    <source>
        <dbReference type="ARBA" id="ARBA00023136"/>
    </source>
</evidence>
<feature type="transmembrane region" description="Helical" evidence="7">
    <location>
        <begin position="106"/>
        <end position="128"/>
    </location>
</feature>
<comment type="similarity">
    <text evidence="7">Belongs to the binding-protein-dependent transport system permease family.</text>
</comment>
<evidence type="ECO:0000256" key="4">
    <source>
        <dbReference type="ARBA" id="ARBA00022692"/>
    </source>
</evidence>
<dbReference type="PANTHER" id="PTHR43227">
    <property type="entry name" value="BLL4140 PROTEIN"/>
    <property type="match status" value="1"/>
</dbReference>
<dbReference type="InterPro" id="IPR000515">
    <property type="entry name" value="MetI-like"/>
</dbReference>
<keyword evidence="2 7" id="KW-0813">Transport</keyword>
<feature type="transmembrane region" description="Helical" evidence="7">
    <location>
        <begin position="268"/>
        <end position="289"/>
    </location>
</feature>
<keyword evidence="6 7" id="KW-0472">Membrane</keyword>
<reference evidence="9" key="1">
    <citation type="submission" date="2023-10" db="EMBL/GenBank/DDBJ databases">
        <title>Genome sequence of Blautia coccoides DSM 935.</title>
        <authorList>
            <person name="Boeer T."/>
            <person name="Bengelsdorf F.R."/>
            <person name="Daniel R."/>
            <person name="Poehlein A."/>
        </authorList>
    </citation>
    <scope>NUCLEOTIDE SEQUENCE [LARGE SCALE GENOMIC DNA]</scope>
    <source>
        <strain evidence="9">DSM 935</strain>
    </source>
</reference>
<accession>A0ABZ0U893</accession>
<comment type="subcellular location">
    <subcellularLocation>
        <location evidence="1 7">Cell membrane</location>
        <topology evidence="1 7">Multi-pass membrane protein</topology>
    </subcellularLocation>
</comment>
<gene>
    <name evidence="9" type="primary">ngcF_4</name>
    <name evidence="9" type="ORF">BLCOC_12730</name>
</gene>
<evidence type="ECO:0000313" key="9">
    <source>
        <dbReference type="EMBL" id="WPX72932.1"/>
    </source>
</evidence>
<dbReference type="CDD" id="cd06261">
    <property type="entry name" value="TM_PBP2"/>
    <property type="match status" value="1"/>
</dbReference>
<evidence type="ECO:0000256" key="1">
    <source>
        <dbReference type="ARBA" id="ARBA00004651"/>
    </source>
</evidence>
<keyword evidence="10" id="KW-1185">Reference proteome</keyword>
<feature type="domain" description="ABC transmembrane type-1" evidence="8">
    <location>
        <begin position="69"/>
        <end position="289"/>
    </location>
</feature>
<evidence type="ECO:0000256" key="7">
    <source>
        <dbReference type="RuleBase" id="RU363032"/>
    </source>
</evidence>
<protein>
    <submittedName>
        <fullName evidence="9">Diacetylchitobiose uptake system permease protein NgcF</fullName>
    </submittedName>
</protein>
<feature type="transmembrane region" description="Helical" evidence="7">
    <location>
        <begin position="159"/>
        <end position="179"/>
    </location>
</feature>
<keyword evidence="5 7" id="KW-1133">Transmembrane helix</keyword>
<dbReference type="Pfam" id="PF00528">
    <property type="entry name" value="BPD_transp_1"/>
    <property type="match status" value="1"/>
</dbReference>
<evidence type="ECO:0000259" key="8">
    <source>
        <dbReference type="PROSITE" id="PS50928"/>
    </source>
</evidence>
<dbReference type="Gene3D" id="1.10.3720.10">
    <property type="entry name" value="MetI-like"/>
    <property type="match status" value="1"/>
</dbReference>
<dbReference type="PANTHER" id="PTHR43227:SF8">
    <property type="entry name" value="DIACETYLCHITOBIOSE UPTAKE SYSTEM PERMEASE PROTEIN DASB"/>
    <property type="match status" value="1"/>
</dbReference>
<dbReference type="SUPFAM" id="SSF161098">
    <property type="entry name" value="MetI-like"/>
    <property type="match status" value="1"/>
</dbReference>
<evidence type="ECO:0000256" key="2">
    <source>
        <dbReference type="ARBA" id="ARBA00022448"/>
    </source>
</evidence>
<evidence type="ECO:0000313" key="10">
    <source>
        <dbReference type="Proteomes" id="UP001325248"/>
    </source>
</evidence>
<evidence type="ECO:0000256" key="3">
    <source>
        <dbReference type="ARBA" id="ARBA00022475"/>
    </source>
</evidence>
<keyword evidence="3" id="KW-1003">Cell membrane</keyword>
<dbReference type="EMBL" id="CP136422">
    <property type="protein sequence ID" value="WPX72932.1"/>
    <property type="molecule type" value="Genomic_DNA"/>
</dbReference>
<sequence>MKRDKKMMAVFLAPALILFSTVYIYPIIRTILMSFFRVERASSALSDGGFSGLLNYRKVFSSLSFVTSMENIAKIWVIGGVVVMVLALMLAVILTSGIRFKRFYRAMIYMPNIISAVALASMWMYYVFNRRFGLLHNVFDALGLENLAKINWLGEDMKFWSMLAAFCFGAVGYYMLIFISGIEKIPADIYEAATIDGANKVGQFRHITLPLLKSVFKMNLTFWSINTISFFVWTKMFSPVTTENSTIVPIIYVFDLVFGNKTSKTTDAGAGAAVGCILALIVMVIFALLNRLLKDDELEL</sequence>
<dbReference type="PROSITE" id="PS50928">
    <property type="entry name" value="ABC_TM1"/>
    <property type="match status" value="1"/>
</dbReference>
<proteinExistence type="inferred from homology"/>